<dbReference type="AlphaFoldDB" id="A0A1V4GNZ0"/>
<evidence type="ECO:0008006" key="3">
    <source>
        <dbReference type="Google" id="ProtNLM"/>
    </source>
</evidence>
<proteinExistence type="predicted"/>
<organism evidence="1 2">
    <name type="scientific">Moraxella lacunata</name>
    <dbReference type="NCBI Taxonomy" id="477"/>
    <lineage>
        <taxon>Bacteria</taxon>
        <taxon>Pseudomonadati</taxon>
        <taxon>Pseudomonadota</taxon>
        <taxon>Gammaproteobacteria</taxon>
        <taxon>Moraxellales</taxon>
        <taxon>Moraxellaceae</taxon>
        <taxon>Moraxella</taxon>
    </lineage>
</organism>
<dbReference type="RefSeq" id="WP_079364153.1">
    <property type="nucleotide sequence ID" value="NZ_MXAN01000090.1"/>
</dbReference>
<evidence type="ECO:0000313" key="1">
    <source>
        <dbReference type="EMBL" id="OPH34138.1"/>
    </source>
</evidence>
<reference evidence="2" key="1">
    <citation type="submission" date="2017-03" db="EMBL/GenBank/DDBJ databases">
        <title>Draft genome sequence of Moraxella equi CCUG 4950T type strain.</title>
        <authorList>
            <person name="Salva-Serra F."/>
            <person name="Engstrom-Jakobsson H."/>
            <person name="Thorell K."/>
            <person name="Jaen-Luchoro D."/>
            <person name="Gonzales-Siles L."/>
            <person name="Karlsson R."/>
            <person name="Yazdan S."/>
            <person name="Boulund F."/>
            <person name="Johnning A."/>
            <person name="Engstrand L."/>
            <person name="Kristiansson E."/>
            <person name="Moore E."/>
        </authorList>
    </citation>
    <scope>NUCLEOTIDE SEQUENCE [LARGE SCALE GENOMIC DNA]</scope>
    <source>
        <strain evidence="2">CCUG 4441</strain>
    </source>
</reference>
<name>A0A1V4GNZ0_MORLA</name>
<dbReference type="SUPFAM" id="SSF54001">
    <property type="entry name" value="Cysteine proteinases"/>
    <property type="match status" value="1"/>
</dbReference>
<accession>A0A1V4GNZ0</accession>
<gene>
    <name evidence="1" type="ORF">B5J94_11835</name>
</gene>
<comment type="caution">
    <text evidence="1">The sequence shown here is derived from an EMBL/GenBank/DDBJ whole genome shotgun (WGS) entry which is preliminary data.</text>
</comment>
<sequence>MESQFIMILLKKHKSLMMVCVFLLIKSSVPSSNFYFYNEDGVRNNVKLGDFIVRQGTAYESELIKNLSGSQYSHVGLIIQVEPRILIIHATTDDKKDKPNQVIVSTLSEFVQPKLAKGWAIYRNDKLTSEDIEKIIKNTKMQMGEPFFLSVKNEKVQGVYCTTLIANHLPKSIYHSLQWQQIDILGLHGEILYPNALVDENVGSRLIYKE</sequence>
<dbReference type="EMBL" id="MXAN01000090">
    <property type="protein sequence ID" value="OPH34138.1"/>
    <property type="molecule type" value="Genomic_DNA"/>
</dbReference>
<protein>
    <recommendedName>
        <fullName evidence="3">Permuted papain-like amidase enzyme, YaeF/YiiX, C92 family</fullName>
    </recommendedName>
</protein>
<dbReference type="Proteomes" id="UP000191025">
    <property type="component" value="Unassembled WGS sequence"/>
</dbReference>
<dbReference type="InterPro" id="IPR038765">
    <property type="entry name" value="Papain-like_cys_pep_sf"/>
</dbReference>
<dbReference type="Pfam" id="PF05708">
    <property type="entry name" value="Peptidase_C92"/>
    <property type="match status" value="1"/>
</dbReference>
<dbReference type="InterPro" id="IPR024453">
    <property type="entry name" value="Peptidase_C92"/>
</dbReference>
<evidence type="ECO:0000313" key="2">
    <source>
        <dbReference type="Proteomes" id="UP000191025"/>
    </source>
</evidence>
<dbReference type="Gene3D" id="3.90.1720.10">
    <property type="entry name" value="endopeptidase domain like (from Nostoc punctiforme)"/>
    <property type="match status" value="1"/>
</dbReference>